<keyword evidence="2" id="KW-1185">Reference proteome</keyword>
<name>A0A9E6RAG3_9HYPH</name>
<evidence type="ECO:0000313" key="1">
    <source>
        <dbReference type="EMBL" id="QZO00775.1"/>
    </source>
</evidence>
<sequence length="118" mass="12075">MPANRRRGEVEAVFDGRPCRLALTLGALAELEHAFAVADLTALAERFETGRLSARDVTTILGAGLRGGGADLSDADVARLSHEEGAAGFVRAVADLLRATFGAGEGGPAGQNPFPGTS</sequence>
<accession>A0A9E6RAG3</accession>
<reference evidence="1" key="1">
    <citation type="submission" date="2021-08" db="EMBL/GenBank/DDBJ databases">
        <authorList>
            <person name="Zhang H."/>
            <person name="Xu M."/>
            <person name="Yu Z."/>
            <person name="Yang L."/>
            <person name="Cai Y."/>
        </authorList>
    </citation>
    <scope>NUCLEOTIDE SEQUENCE</scope>
    <source>
        <strain evidence="1">CHL1</strain>
    </source>
</reference>
<dbReference type="Pfam" id="PF11836">
    <property type="entry name" value="Phage_TAC_11"/>
    <property type="match status" value="1"/>
</dbReference>
<organism evidence="1 2">
    <name type="scientific">Chenggangzhangella methanolivorans</name>
    <dbReference type="NCBI Taxonomy" id="1437009"/>
    <lineage>
        <taxon>Bacteria</taxon>
        <taxon>Pseudomonadati</taxon>
        <taxon>Pseudomonadota</taxon>
        <taxon>Alphaproteobacteria</taxon>
        <taxon>Hyphomicrobiales</taxon>
        <taxon>Methylopilaceae</taxon>
        <taxon>Chenggangzhangella</taxon>
    </lineage>
</organism>
<dbReference type="KEGG" id="cmet:K6K41_03600"/>
<evidence type="ECO:0000313" key="2">
    <source>
        <dbReference type="Proteomes" id="UP000825701"/>
    </source>
</evidence>
<proteinExistence type="predicted"/>
<dbReference type="EMBL" id="CP081869">
    <property type="protein sequence ID" value="QZO00775.1"/>
    <property type="molecule type" value="Genomic_DNA"/>
</dbReference>
<dbReference type="InterPro" id="IPR021791">
    <property type="entry name" value="Phage_TAC_11"/>
</dbReference>
<protein>
    <submittedName>
        <fullName evidence="1">Gene transfer agent family protein</fullName>
    </submittedName>
</protein>
<dbReference type="RefSeq" id="WP_261403961.1">
    <property type="nucleotide sequence ID" value="NZ_CP081869.1"/>
</dbReference>
<dbReference type="Proteomes" id="UP000825701">
    <property type="component" value="Chromosome"/>
</dbReference>
<dbReference type="AlphaFoldDB" id="A0A9E6RAG3"/>
<gene>
    <name evidence="1" type="ORF">K6K41_03600</name>
</gene>